<protein>
    <submittedName>
        <fullName evidence="2">Uncharacterized protein</fullName>
    </submittedName>
</protein>
<evidence type="ECO:0000313" key="3">
    <source>
        <dbReference type="Proteomes" id="UP000004995"/>
    </source>
</evidence>
<proteinExistence type="predicted"/>
<name>K3YNN1_SETIT</name>
<dbReference type="InParanoid" id="K3YNN1"/>
<dbReference type="EnsemblPlants" id="KQL01466">
    <property type="protein sequence ID" value="KQL01466"/>
    <property type="gene ID" value="SETIT_015873mg"/>
</dbReference>
<keyword evidence="1" id="KW-0472">Membrane</keyword>
<dbReference type="Proteomes" id="UP000004995">
    <property type="component" value="Unassembled WGS sequence"/>
</dbReference>
<feature type="transmembrane region" description="Helical" evidence="1">
    <location>
        <begin position="21"/>
        <end position="48"/>
    </location>
</feature>
<keyword evidence="1" id="KW-1133">Transmembrane helix</keyword>
<dbReference type="Gramene" id="KQL01466">
    <property type="protein sequence ID" value="KQL01466"/>
    <property type="gene ID" value="SETIT_015873mg"/>
</dbReference>
<dbReference type="AlphaFoldDB" id="K3YNN1"/>
<evidence type="ECO:0000313" key="2">
    <source>
        <dbReference type="EnsemblPlants" id="KQL01466"/>
    </source>
</evidence>
<reference evidence="3" key="1">
    <citation type="journal article" date="2012" name="Nat. Biotechnol.">
        <title>Reference genome sequence of the model plant Setaria.</title>
        <authorList>
            <person name="Bennetzen J.L."/>
            <person name="Schmutz J."/>
            <person name="Wang H."/>
            <person name="Percifield R."/>
            <person name="Hawkins J."/>
            <person name="Pontaroli A.C."/>
            <person name="Estep M."/>
            <person name="Feng L."/>
            <person name="Vaughn J.N."/>
            <person name="Grimwood J."/>
            <person name="Jenkins J."/>
            <person name="Barry K."/>
            <person name="Lindquist E."/>
            <person name="Hellsten U."/>
            <person name="Deshpande S."/>
            <person name="Wang X."/>
            <person name="Wu X."/>
            <person name="Mitros T."/>
            <person name="Triplett J."/>
            <person name="Yang X."/>
            <person name="Ye C.Y."/>
            <person name="Mauro-Herrera M."/>
            <person name="Wang L."/>
            <person name="Li P."/>
            <person name="Sharma M."/>
            <person name="Sharma R."/>
            <person name="Ronald P.C."/>
            <person name="Panaud O."/>
            <person name="Kellogg E.A."/>
            <person name="Brutnell T.P."/>
            <person name="Doust A.N."/>
            <person name="Tuskan G.A."/>
            <person name="Rokhsar D."/>
            <person name="Devos K.M."/>
        </authorList>
    </citation>
    <scope>NUCLEOTIDE SEQUENCE [LARGE SCALE GENOMIC DNA]</scope>
    <source>
        <strain evidence="3">cv. Yugu1</strain>
    </source>
</reference>
<organism evidence="2 3">
    <name type="scientific">Setaria italica</name>
    <name type="common">Foxtail millet</name>
    <name type="synonym">Panicum italicum</name>
    <dbReference type="NCBI Taxonomy" id="4555"/>
    <lineage>
        <taxon>Eukaryota</taxon>
        <taxon>Viridiplantae</taxon>
        <taxon>Streptophyta</taxon>
        <taxon>Embryophyta</taxon>
        <taxon>Tracheophyta</taxon>
        <taxon>Spermatophyta</taxon>
        <taxon>Magnoliopsida</taxon>
        <taxon>Liliopsida</taxon>
        <taxon>Poales</taxon>
        <taxon>Poaceae</taxon>
        <taxon>PACMAD clade</taxon>
        <taxon>Panicoideae</taxon>
        <taxon>Panicodae</taxon>
        <taxon>Paniceae</taxon>
        <taxon>Cenchrinae</taxon>
        <taxon>Setaria</taxon>
    </lineage>
</organism>
<keyword evidence="3" id="KW-1185">Reference proteome</keyword>
<accession>K3YNN1</accession>
<keyword evidence="1" id="KW-0812">Transmembrane</keyword>
<reference evidence="2" key="2">
    <citation type="submission" date="2018-08" db="UniProtKB">
        <authorList>
            <consortium name="EnsemblPlants"/>
        </authorList>
    </citation>
    <scope>IDENTIFICATION</scope>
    <source>
        <strain evidence="2">Yugu1</strain>
    </source>
</reference>
<dbReference type="EMBL" id="AGNK02003743">
    <property type="status" value="NOT_ANNOTATED_CDS"/>
    <property type="molecule type" value="Genomic_DNA"/>
</dbReference>
<evidence type="ECO:0000256" key="1">
    <source>
        <dbReference type="SAM" id="Phobius"/>
    </source>
</evidence>
<sequence length="51" mass="5890">MPVAITSIRKIINSRIPCRMSCLISIFLNTYAPMFGDLLICNLIYSLYIRH</sequence>
<dbReference type="HOGENOM" id="CLU_3110017_0_0_1"/>